<dbReference type="Proteomes" id="UP000297229">
    <property type="component" value="Unassembled WGS sequence"/>
</dbReference>
<keyword evidence="2" id="KW-1185">Reference proteome</keyword>
<name>A0A4Z1J9K8_9HELO</name>
<organism evidence="1 2">
    <name type="scientific">Botrytis elliptica</name>
    <dbReference type="NCBI Taxonomy" id="278938"/>
    <lineage>
        <taxon>Eukaryota</taxon>
        <taxon>Fungi</taxon>
        <taxon>Dikarya</taxon>
        <taxon>Ascomycota</taxon>
        <taxon>Pezizomycotina</taxon>
        <taxon>Leotiomycetes</taxon>
        <taxon>Helotiales</taxon>
        <taxon>Sclerotiniaceae</taxon>
        <taxon>Botrytis</taxon>
    </lineage>
</organism>
<evidence type="ECO:0000313" key="1">
    <source>
        <dbReference type="EMBL" id="TGO70306.1"/>
    </source>
</evidence>
<proteinExistence type="predicted"/>
<comment type="caution">
    <text evidence="1">The sequence shown here is derived from an EMBL/GenBank/DDBJ whole genome shotgun (WGS) entry which is preliminary data.</text>
</comment>
<reference evidence="1 2" key="1">
    <citation type="submission" date="2017-12" db="EMBL/GenBank/DDBJ databases">
        <title>Comparative genomics of Botrytis spp.</title>
        <authorList>
            <person name="Valero-Jimenez C.A."/>
            <person name="Tapia P."/>
            <person name="Veloso J."/>
            <person name="Silva-Moreno E."/>
            <person name="Staats M."/>
            <person name="Valdes J.H."/>
            <person name="Van Kan J.A.L."/>
        </authorList>
    </citation>
    <scope>NUCLEOTIDE SEQUENCE [LARGE SCALE GENOMIC DNA]</scope>
    <source>
        <strain evidence="1 2">Be9601</strain>
    </source>
</reference>
<sequence length="95" mass="10157">MWGFLDVQFYNGGDGQYHGGVPLCISVWAEIFGFVEGGICPDHVYAFSLATFELEGCIEGGYETAVGLGEHAVEVDVTGHTTSLHLENIGSFGNI</sequence>
<evidence type="ECO:0000313" key="2">
    <source>
        <dbReference type="Proteomes" id="UP000297229"/>
    </source>
</evidence>
<gene>
    <name evidence="1" type="ORF">BELL_0733g00040</name>
</gene>
<dbReference type="AlphaFoldDB" id="A0A4Z1J9K8"/>
<protein>
    <submittedName>
        <fullName evidence="1">Uncharacterized protein</fullName>
    </submittedName>
</protein>
<dbReference type="EMBL" id="PQXM01000731">
    <property type="protein sequence ID" value="TGO70306.1"/>
    <property type="molecule type" value="Genomic_DNA"/>
</dbReference>
<accession>A0A4Z1J9K8</accession>